<keyword evidence="7 11" id="KW-1133">Transmembrane helix</keyword>
<keyword evidence="9" id="KW-0046">Antibiotic resistance</keyword>
<accession>A0A0M2NI94</accession>
<feature type="transmembrane region" description="Helical" evidence="11">
    <location>
        <begin position="256"/>
        <end position="277"/>
    </location>
</feature>
<keyword evidence="4" id="KW-0813">Transport</keyword>
<dbReference type="InterPro" id="IPR048279">
    <property type="entry name" value="MdtK-like"/>
</dbReference>
<comment type="subcellular location">
    <subcellularLocation>
        <location evidence="1">Cell membrane</location>
        <topology evidence="1">Multi-pass membrane protein</topology>
    </subcellularLocation>
</comment>
<feature type="transmembrane region" description="Helical" evidence="11">
    <location>
        <begin position="443"/>
        <end position="465"/>
    </location>
</feature>
<dbReference type="STRING" id="270498.CHK_0239"/>
<feature type="transmembrane region" description="Helical" evidence="11">
    <location>
        <begin position="414"/>
        <end position="437"/>
    </location>
</feature>
<keyword evidence="8 11" id="KW-0472">Membrane</keyword>
<feature type="transmembrane region" description="Helical" evidence="11">
    <location>
        <begin position="184"/>
        <end position="206"/>
    </location>
</feature>
<evidence type="ECO:0000256" key="4">
    <source>
        <dbReference type="ARBA" id="ARBA00022448"/>
    </source>
</evidence>
<dbReference type="GO" id="GO:0005886">
    <property type="term" value="C:plasma membrane"/>
    <property type="evidence" value="ECO:0007669"/>
    <property type="project" value="UniProtKB-SubCell"/>
</dbReference>
<dbReference type="PANTHER" id="PTHR43823">
    <property type="entry name" value="SPORULATION PROTEIN YKVU"/>
    <property type="match status" value="1"/>
</dbReference>
<feature type="transmembrane region" description="Helical" evidence="11">
    <location>
        <begin position="212"/>
        <end position="235"/>
    </location>
</feature>
<evidence type="ECO:0000256" key="5">
    <source>
        <dbReference type="ARBA" id="ARBA00022475"/>
    </source>
</evidence>
<feature type="transmembrane region" description="Helical" evidence="11">
    <location>
        <begin position="297"/>
        <end position="320"/>
    </location>
</feature>
<keyword evidence="5" id="KW-1003">Cell membrane</keyword>
<evidence type="ECO:0000256" key="8">
    <source>
        <dbReference type="ARBA" id="ARBA00023136"/>
    </source>
</evidence>
<evidence type="ECO:0000256" key="2">
    <source>
        <dbReference type="ARBA" id="ARBA00008417"/>
    </source>
</evidence>
<feature type="transmembrane region" description="Helical" evidence="11">
    <location>
        <begin position="383"/>
        <end position="402"/>
    </location>
</feature>
<proteinExistence type="inferred from homology"/>
<evidence type="ECO:0000256" key="3">
    <source>
        <dbReference type="ARBA" id="ARBA00022106"/>
    </source>
</evidence>
<dbReference type="CDD" id="cd13143">
    <property type="entry name" value="MATE_MepA_like"/>
    <property type="match status" value="1"/>
</dbReference>
<protein>
    <recommendedName>
        <fullName evidence="3">Multidrug export protein MepA</fullName>
    </recommendedName>
</protein>
<dbReference type="GO" id="GO:0042910">
    <property type="term" value="F:xenobiotic transmembrane transporter activity"/>
    <property type="evidence" value="ECO:0007669"/>
    <property type="project" value="InterPro"/>
</dbReference>
<dbReference type="GO" id="GO:0046677">
    <property type="term" value="P:response to antibiotic"/>
    <property type="evidence" value="ECO:0007669"/>
    <property type="project" value="UniProtKB-KW"/>
</dbReference>
<evidence type="ECO:0000313" key="13">
    <source>
        <dbReference type="Proteomes" id="UP000034076"/>
    </source>
</evidence>
<dbReference type="PATRIC" id="fig|270498.16.peg.1821"/>
<dbReference type="Pfam" id="PF01554">
    <property type="entry name" value="MatE"/>
    <property type="match status" value="2"/>
</dbReference>
<dbReference type="PANTHER" id="PTHR43823:SF3">
    <property type="entry name" value="MULTIDRUG EXPORT PROTEIN MEPA"/>
    <property type="match status" value="1"/>
</dbReference>
<comment type="caution">
    <text evidence="12">The sequence shown here is derived from an EMBL/GenBank/DDBJ whole genome shotgun (WGS) entry which is preliminary data.</text>
</comment>
<feature type="transmembrane region" description="Helical" evidence="11">
    <location>
        <begin position="35"/>
        <end position="56"/>
    </location>
</feature>
<feature type="region of interest" description="Disordered" evidence="10">
    <location>
        <begin position="1"/>
        <end position="22"/>
    </location>
</feature>
<name>A0A0M2NI94_9FIRM</name>
<keyword evidence="13" id="KW-1185">Reference proteome</keyword>
<dbReference type="InterPro" id="IPR002528">
    <property type="entry name" value="MATE_fam"/>
</dbReference>
<evidence type="ECO:0000256" key="6">
    <source>
        <dbReference type="ARBA" id="ARBA00022692"/>
    </source>
</evidence>
<comment type="similarity">
    <text evidence="2">Belongs to the multi antimicrobial extrusion (MATE) (TC 2.A.66.1) family. MepA subfamily.</text>
</comment>
<feature type="transmembrane region" description="Helical" evidence="11">
    <location>
        <begin position="341"/>
        <end position="363"/>
    </location>
</feature>
<evidence type="ECO:0000256" key="9">
    <source>
        <dbReference type="ARBA" id="ARBA00023251"/>
    </source>
</evidence>
<dbReference type="GO" id="GO:0015297">
    <property type="term" value="F:antiporter activity"/>
    <property type="evidence" value="ECO:0007669"/>
    <property type="project" value="InterPro"/>
</dbReference>
<reference evidence="12 13" key="1">
    <citation type="submission" date="2015-04" db="EMBL/GenBank/DDBJ databases">
        <title>Draft genome sequence of bacteremic isolate Catabacter hongkongensis type strain HKU16T.</title>
        <authorList>
            <person name="Lau S.K."/>
            <person name="Teng J.L."/>
            <person name="Huang Y."/>
            <person name="Curreem S.O."/>
            <person name="Tsui S.K."/>
            <person name="Woo P.C."/>
        </authorList>
    </citation>
    <scope>NUCLEOTIDE SEQUENCE [LARGE SCALE GENOMIC DNA]</scope>
    <source>
        <strain evidence="12 13">HKU16</strain>
    </source>
</reference>
<evidence type="ECO:0000256" key="11">
    <source>
        <dbReference type="SAM" id="Phobius"/>
    </source>
</evidence>
<dbReference type="InterPro" id="IPR051327">
    <property type="entry name" value="MATE_MepA_subfamily"/>
</dbReference>
<organism evidence="12 13">
    <name type="scientific">Christensenella hongkongensis</name>
    <dbReference type="NCBI Taxonomy" id="270498"/>
    <lineage>
        <taxon>Bacteria</taxon>
        <taxon>Bacillati</taxon>
        <taxon>Bacillota</taxon>
        <taxon>Clostridia</taxon>
        <taxon>Christensenellales</taxon>
        <taxon>Christensenellaceae</taxon>
        <taxon>Christensenella</taxon>
    </lineage>
</organism>
<dbReference type="InterPro" id="IPR045070">
    <property type="entry name" value="MATE_MepA-like"/>
</dbReference>
<dbReference type="Proteomes" id="UP000034076">
    <property type="component" value="Unassembled WGS sequence"/>
</dbReference>
<evidence type="ECO:0000256" key="1">
    <source>
        <dbReference type="ARBA" id="ARBA00004651"/>
    </source>
</evidence>
<sequence>MSISTNASKEGKDTMTDTINNTAQNPLATEPIGKLIAKFAIPAIISFLVSAIYNIVDQIFIGQGVGLLGNAATNVAFPLTTISTAIALLIGVGSASNFNLRLGEGHKDKAGHIAGTGITLMIAFGVTLAVVVIAFLDPLLMAFGSTPNVLPYAQTYTGITTLGIPFIILTTGGSQLVRADGSPGYSMACLLSGAILNTILDPVLIFGANMGIAGGAIATVLGQILSAVMVILYFRRFKTLKLTKKHLRPHWEYAKMIFTLGMAACFNQLALTAVQITMNNTLTYYGGLSHYGSEIPLAVVGIITKVNILFLGFAIGVAQGCQPIVGFNYGARNYERVKKTFSKATVIVLAISIAAFLAFQLFPRQIVSAFGEGSEDYFEFAERYFRIFMLLTFANGMQPLISNFFTSIGKATRGILLSLTRQIIFLLPLILIFPIFWGIDGVMYAGPIADGAAAILAVALVIGELRNMEKRDPRNRAALGTA</sequence>
<feature type="transmembrane region" description="Helical" evidence="11">
    <location>
        <begin position="156"/>
        <end position="177"/>
    </location>
</feature>
<keyword evidence="6 11" id="KW-0812">Transmembrane</keyword>
<dbReference type="AlphaFoldDB" id="A0A0M2NI94"/>
<gene>
    <name evidence="12" type="ORF">CHK_0239</name>
</gene>
<dbReference type="PIRSF" id="PIRSF006603">
    <property type="entry name" value="DinF"/>
    <property type="match status" value="1"/>
</dbReference>
<evidence type="ECO:0000256" key="10">
    <source>
        <dbReference type="SAM" id="MobiDB-lite"/>
    </source>
</evidence>
<evidence type="ECO:0000313" key="12">
    <source>
        <dbReference type="EMBL" id="KKI52254.1"/>
    </source>
</evidence>
<evidence type="ECO:0000256" key="7">
    <source>
        <dbReference type="ARBA" id="ARBA00022989"/>
    </source>
</evidence>
<feature type="transmembrane region" description="Helical" evidence="11">
    <location>
        <begin position="76"/>
        <end position="100"/>
    </location>
</feature>
<dbReference type="EMBL" id="LAYJ01000030">
    <property type="protein sequence ID" value="KKI52254.1"/>
    <property type="molecule type" value="Genomic_DNA"/>
</dbReference>
<feature type="transmembrane region" description="Helical" evidence="11">
    <location>
        <begin position="112"/>
        <end position="136"/>
    </location>
</feature>